<sequence>MDLAELNARIREYRAGSSSNIPKPVDQEVTVPLRMERPPPEAANLKKNKYEEFIGRLEAPVIDPRTVDMPELTDSADIVTMDFPDHKLLGSSALILDRMEDEHVADLGRKVIPMISSGFSVRGAGGLFLLAYHLYDEYNSQTYAIDDADPLFLTTDVPLNLLPDRLSAGGHQSEPLPATADVHDEARMYSYVAASLLRLYTKSEDNYVKAFNHILTGYHKFYGQESSPSIPMPTAGTLKSLCHMLSHNSIFKATLFRLLYLGTNKRSEGLKRFLYEIHLSNTGMHALGIFIQLFRALNCTSALLANAAKSGIFERQFEALIVILKIAARTDGEHARKMWRFGRIFDETFMTPLQTKRCPGFVYALAVALKQVSAKSNQNILDIVQFEELSAEMKEQFHYAGLGIIRRVRLSQQTQEVSAFDVASM</sequence>
<dbReference type="Pfam" id="PF03216">
    <property type="entry name" value="Rhabdo_ncap_2"/>
    <property type="match status" value="1"/>
</dbReference>
<evidence type="ECO:0000256" key="7">
    <source>
        <dbReference type="ARBA" id="ARBA00023274"/>
    </source>
</evidence>
<evidence type="ECO:0000256" key="5">
    <source>
        <dbReference type="ARBA" id="ARBA00022884"/>
    </source>
</evidence>
<evidence type="ECO:0000256" key="2">
    <source>
        <dbReference type="ARBA" id="ARBA00022497"/>
    </source>
</evidence>
<evidence type="ECO:0000256" key="4">
    <source>
        <dbReference type="ARBA" id="ARBA00022844"/>
    </source>
</evidence>
<keyword evidence="4 9" id="KW-0946">Virion</keyword>
<keyword evidence="3 9" id="KW-0167">Capsid protein</keyword>
<dbReference type="GO" id="GO:0019029">
    <property type="term" value="C:helical viral capsid"/>
    <property type="evidence" value="ECO:0007669"/>
    <property type="project" value="UniProtKB-UniRule"/>
</dbReference>
<keyword evidence="5 9" id="KW-0694">RNA-binding</keyword>
<comment type="similarity">
    <text evidence="9">Belongs to the nucleorhabdovirus nucleocapsid protein family.</text>
</comment>
<keyword evidence="6 9" id="KW-0543">Viral nucleoprotein</keyword>
<comment type="function">
    <text evidence="9">Encapsidates the genome, protecting it from nucleases. The encapsidated genomic RNA is termed the nucleocapsid (NC) and serves as template for viral transcription and replication.</text>
</comment>
<accession>A0A830ZTU0</accession>
<dbReference type="KEGG" id="vg:80554659"/>
<dbReference type="GO" id="GO:0030430">
    <property type="term" value="C:host cell cytoplasm"/>
    <property type="evidence" value="ECO:0007669"/>
    <property type="project" value="UniProtKB-SubCell"/>
</dbReference>
<dbReference type="RefSeq" id="YP_010840934.1">
    <property type="nucleotide sequence ID" value="NC_079130.1"/>
</dbReference>
<keyword evidence="7 9" id="KW-0687">Ribonucleoprotein</keyword>
<proteinExistence type="inferred from homology"/>
<dbReference type="InterPro" id="IPR004902">
    <property type="entry name" value="Rhabdo_ncap_2"/>
</dbReference>
<evidence type="ECO:0000256" key="8">
    <source>
        <dbReference type="ARBA" id="ARBA00033344"/>
    </source>
</evidence>
<evidence type="ECO:0000256" key="3">
    <source>
        <dbReference type="ARBA" id="ARBA00022561"/>
    </source>
</evidence>
<dbReference type="GeneID" id="80554659"/>
<dbReference type="EMBL" id="LC604720">
    <property type="protein sequence ID" value="BCS90309.1"/>
    <property type="molecule type" value="Viral_cRNA"/>
</dbReference>
<comment type="subunit">
    <text evidence="9">Homomultimerizes to form the nucleocapsid. Binds to viral genomic RNA.</text>
</comment>
<dbReference type="GO" id="GO:0003723">
    <property type="term" value="F:RNA binding"/>
    <property type="evidence" value="ECO:0007669"/>
    <property type="project" value="UniProtKB-UniRule"/>
</dbReference>
<protein>
    <recommendedName>
        <fullName evidence="1 9">Nucleoprotein</fullName>
        <shortName evidence="9">NP</shortName>
        <shortName evidence="9">Protein N</shortName>
    </recommendedName>
    <alternativeName>
        <fullName evidence="8 9">Nucleocapsid protein</fullName>
    </alternativeName>
</protein>
<organism evidence="10">
    <name type="scientific">Vitis varicosavirus</name>
    <dbReference type="NCBI Taxonomy" id="2812030"/>
    <lineage>
        <taxon>Viruses</taxon>
        <taxon>Riboviria</taxon>
        <taxon>Orthornavirae</taxon>
        <taxon>Negarnaviricota</taxon>
        <taxon>Haploviricotina</taxon>
        <taxon>Monjiviricetes</taxon>
        <taxon>Mononegavirales</taxon>
        <taxon>Rhabdoviridae</taxon>
        <taxon>Betarhabdovirinae</taxon>
        <taxon>Varicosavirus</taxon>
        <taxon>Varicosavirus vitis</taxon>
    </lineage>
</organism>
<evidence type="ECO:0000256" key="6">
    <source>
        <dbReference type="ARBA" id="ARBA00023086"/>
    </source>
</evidence>
<keyword evidence="2 9" id="KW-1139">Helical capsid protein</keyword>
<dbReference type="GO" id="GO:0019013">
    <property type="term" value="C:viral nucleocapsid"/>
    <property type="evidence" value="ECO:0007669"/>
    <property type="project" value="UniProtKB-UniRule"/>
</dbReference>
<name>A0A830ZTU0_9RHAB</name>
<evidence type="ECO:0000256" key="9">
    <source>
        <dbReference type="RuleBase" id="RU369108"/>
    </source>
</evidence>
<keyword evidence="9" id="KW-1035">Host cytoplasm</keyword>
<evidence type="ECO:0000256" key="1">
    <source>
        <dbReference type="ARBA" id="ARBA00014389"/>
    </source>
</evidence>
<evidence type="ECO:0000313" key="10">
    <source>
        <dbReference type="EMBL" id="BCS90309.1"/>
    </source>
</evidence>
<dbReference type="GO" id="GO:1990904">
    <property type="term" value="C:ribonucleoprotein complex"/>
    <property type="evidence" value="ECO:0007669"/>
    <property type="project" value="UniProtKB-UniRule"/>
</dbReference>
<comment type="subcellular location">
    <subcellularLocation>
        <location evidence="9">Virion</location>
    </subcellularLocation>
    <subcellularLocation>
        <location evidence="9">Host cytoplasm</location>
    </subcellularLocation>
</comment>
<reference evidence="10" key="1">
    <citation type="submission" date="2021-02" db="EMBL/GenBank/DDBJ databases">
        <title>High-throughput sequencing identified novel Varicosavirus, Emaravirus and Deltapartitivirus from Vitis coignetiae.</title>
        <authorList>
            <person name="Nabeshima T."/>
            <person name="Abe J."/>
        </authorList>
    </citation>
    <scope>NUCLEOTIDE SEQUENCE</scope>
    <source>
        <strain evidence="10">H1</strain>
    </source>
</reference>